<evidence type="ECO:0000256" key="4">
    <source>
        <dbReference type="ARBA" id="ARBA00023235"/>
    </source>
</evidence>
<evidence type="ECO:0000256" key="5">
    <source>
        <dbReference type="PROSITE-ProRule" id="PRU00277"/>
    </source>
</evidence>
<feature type="signal peptide" evidence="7">
    <location>
        <begin position="1"/>
        <end position="19"/>
    </location>
</feature>
<dbReference type="PROSITE" id="PS50059">
    <property type="entry name" value="FKBP_PPIASE"/>
    <property type="match status" value="1"/>
</dbReference>
<dbReference type="PANTHER" id="PTHR43811">
    <property type="entry name" value="FKBP-TYPE PEPTIDYL-PROLYL CIS-TRANS ISOMERASE FKPA"/>
    <property type="match status" value="1"/>
</dbReference>
<evidence type="ECO:0000256" key="6">
    <source>
        <dbReference type="RuleBase" id="RU003915"/>
    </source>
</evidence>
<keyword evidence="7" id="KW-0732">Signal</keyword>
<dbReference type="Proteomes" id="UP001596161">
    <property type="component" value="Unassembled WGS sequence"/>
</dbReference>
<keyword evidence="4 5" id="KW-0413">Isomerase</keyword>
<evidence type="ECO:0000313" key="9">
    <source>
        <dbReference type="EMBL" id="MFC5270482.1"/>
    </source>
</evidence>
<dbReference type="Pfam" id="PF00254">
    <property type="entry name" value="FKBP_C"/>
    <property type="match status" value="1"/>
</dbReference>
<gene>
    <name evidence="9" type="ORF">ACFPIB_07675</name>
</gene>
<proteinExistence type="inferred from homology"/>
<protein>
    <recommendedName>
        <fullName evidence="6">Peptidyl-prolyl cis-trans isomerase</fullName>
        <ecNumber evidence="6">5.2.1.8</ecNumber>
    </recommendedName>
</protein>
<comment type="similarity">
    <text evidence="2 6">Belongs to the FKBP-type PPIase family.</text>
</comment>
<sequence>MKYFGWLICFLFSATLASAKPDTLQTASGLRYTVLQKGKGPQVSQGAKVTVHYTGRFANGNVFDTSEGQKPIKIKAGTGEVIAGWDEMLLLMRAGEEVEVMIPARLAYGAHGVPDPFSANNGYRIPPNTDLIFRMRIEEVK</sequence>
<keyword evidence="3 5" id="KW-0697">Rotamase</keyword>
<dbReference type="GO" id="GO:0003755">
    <property type="term" value="F:peptidyl-prolyl cis-trans isomerase activity"/>
    <property type="evidence" value="ECO:0007669"/>
    <property type="project" value="UniProtKB-EC"/>
</dbReference>
<organism evidence="9 10">
    <name type="scientific">Adhaeribacter terreus</name>
    <dbReference type="NCBI Taxonomy" id="529703"/>
    <lineage>
        <taxon>Bacteria</taxon>
        <taxon>Pseudomonadati</taxon>
        <taxon>Bacteroidota</taxon>
        <taxon>Cytophagia</taxon>
        <taxon>Cytophagales</taxon>
        <taxon>Hymenobacteraceae</taxon>
        <taxon>Adhaeribacter</taxon>
    </lineage>
</organism>
<dbReference type="RefSeq" id="WP_378016852.1">
    <property type="nucleotide sequence ID" value="NZ_JBHSKT010000004.1"/>
</dbReference>
<dbReference type="EC" id="5.2.1.8" evidence="6"/>
<dbReference type="InterPro" id="IPR001179">
    <property type="entry name" value="PPIase_FKBP_dom"/>
</dbReference>
<evidence type="ECO:0000313" key="10">
    <source>
        <dbReference type="Proteomes" id="UP001596161"/>
    </source>
</evidence>
<comment type="caution">
    <text evidence="9">The sequence shown here is derived from an EMBL/GenBank/DDBJ whole genome shotgun (WGS) entry which is preliminary data.</text>
</comment>
<comment type="catalytic activity">
    <reaction evidence="1 5 6">
        <text>[protein]-peptidylproline (omega=180) = [protein]-peptidylproline (omega=0)</text>
        <dbReference type="Rhea" id="RHEA:16237"/>
        <dbReference type="Rhea" id="RHEA-COMP:10747"/>
        <dbReference type="Rhea" id="RHEA-COMP:10748"/>
        <dbReference type="ChEBI" id="CHEBI:83833"/>
        <dbReference type="ChEBI" id="CHEBI:83834"/>
        <dbReference type="EC" id="5.2.1.8"/>
    </reaction>
</comment>
<feature type="chain" id="PRO_5047068069" description="Peptidyl-prolyl cis-trans isomerase" evidence="7">
    <location>
        <begin position="20"/>
        <end position="141"/>
    </location>
</feature>
<dbReference type="PANTHER" id="PTHR43811:SF19">
    <property type="entry name" value="39 KDA FK506-BINDING NUCLEAR PROTEIN"/>
    <property type="match status" value="1"/>
</dbReference>
<accession>A0ABW0E7Y9</accession>
<keyword evidence="10" id="KW-1185">Reference proteome</keyword>
<evidence type="ECO:0000256" key="1">
    <source>
        <dbReference type="ARBA" id="ARBA00000971"/>
    </source>
</evidence>
<dbReference type="InterPro" id="IPR046357">
    <property type="entry name" value="PPIase_dom_sf"/>
</dbReference>
<dbReference type="Gene3D" id="3.10.50.40">
    <property type="match status" value="1"/>
</dbReference>
<evidence type="ECO:0000256" key="7">
    <source>
        <dbReference type="SAM" id="SignalP"/>
    </source>
</evidence>
<feature type="domain" description="PPIase FKBP-type" evidence="8">
    <location>
        <begin position="46"/>
        <end position="141"/>
    </location>
</feature>
<dbReference type="SUPFAM" id="SSF54534">
    <property type="entry name" value="FKBP-like"/>
    <property type="match status" value="1"/>
</dbReference>
<reference evidence="10" key="1">
    <citation type="journal article" date="2019" name="Int. J. Syst. Evol. Microbiol.">
        <title>The Global Catalogue of Microorganisms (GCM) 10K type strain sequencing project: providing services to taxonomists for standard genome sequencing and annotation.</title>
        <authorList>
            <consortium name="The Broad Institute Genomics Platform"/>
            <consortium name="The Broad Institute Genome Sequencing Center for Infectious Disease"/>
            <person name="Wu L."/>
            <person name="Ma J."/>
        </authorList>
    </citation>
    <scope>NUCLEOTIDE SEQUENCE [LARGE SCALE GENOMIC DNA]</scope>
    <source>
        <strain evidence="10">KACC 12602</strain>
    </source>
</reference>
<dbReference type="EMBL" id="JBHSKT010000004">
    <property type="protein sequence ID" value="MFC5270482.1"/>
    <property type="molecule type" value="Genomic_DNA"/>
</dbReference>
<evidence type="ECO:0000256" key="3">
    <source>
        <dbReference type="ARBA" id="ARBA00023110"/>
    </source>
</evidence>
<name>A0ABW0E7Y9_9BACT</name>
<evidence type="ECO:0000256" key="2">
    <source>
        <dbReference type="ARBA" id="ARBA00006577"/>
    </source>
</evidence>
<evidence type="ECO:0000259" key="8">
    <source>
        <dbReference type="PROSITE" id="PS50059"/>
    </source>
</evidence>